<keyword evidence="4" id="KW-0677">Repeat</keyword>
<dbReference type="PANTHER" id="PTHR46803">
    <property type="entry name" value="E3 UBIQUITIN-PROTEIN LIGASE CHIP"/>
    <property type="match status" value="1"/>
</dbReference>
<gene>
    <name evidence="10" type="primary">EOG090X0AJZ</name>
</gene>
<dbReference type="SMART" id="SM00028">
    <property type="entry name" value="TPR"/>
    <property type="match status" value="3"/>
</dbReference>
<evidence type="ECO:0000256" key="4">
    <source>
        <dbReference type="ARBA" id="ARBA00022737"/>
    </source>
</evidence>
<dbReference type="SUPFAM" id="SSF57850">
    <property type="entry name" value="RING/U-box"/>
    <property type="match status" value="1"/>
</dbReference>
<dbReference type="FunFam" id="3.30.40.10:FF:000124">
    <property type="entry name" value="STIP1 homology and U box-containing protein 1"/>
    <property type="match status" value="1"/>
</dbReference>
<dbReference type="Gene3D" id="6.10.140.2020">
    <property type="match status" value="1"/>
</dbReference>
<name>A0A4Y7NLT2_9CRUS</name>
<reference evidence="10" key="1">
    <citation type="submission" date="2018-08" db="EMBL/GenBank/DDBJ databases">
        <authorList>
            <person name="Cornetti L."/>
        </authorList>
    </citation>
    <scope>NUCLEOTIDE SEQUENCE</scope>
    <source>
        <strain evidence="10">BE-ASS</strain>
    </source>
</reference>
<dbReference type="GO" id="GO:0043161">
    <property type="term" value="P:proteasome-mediated ubiquitin-dependent protein catabolic process"/>
    <property type="evidence" value="ECO:0007669"/>
    <property type="project" value="TreeGrafter"/>
</dbReference>
<feature type="domain" description="U-box" evidence="9">
    <location>
        <begin position="203"/>
        <end position="277"/>
    </location>
</feature>
<protein>
    <recommendedName>
        <fullName evidence="7">E3 ubiquitin-protein ligase CHIP</fullName>
        <ecNumber evidence="2">2.3.2.27</ecNumber>
    </recommendedName>
    <alternativeName>
        <fullName evidence="8">RING-type E3 ubiquitin transferase CHIP</fullName>
    </alternativeName>
</protein>
<dbReference type="Pfam" id="PF18391">
    <property type="entry name" value="CHIP_TPR_N"/>
    <property type="match status" value="1"/>
</dbReference>
<keyword evidence="6" id="KW-0802">TPR repeat</keyword>
<evidence type="ECO:0000256" key="1">
    <source>
        <dbReference type="ARBA" id="ARBA00000900"/>
    </source>
</evidence>
<dbReference type="PROSITE" id="PS51698">
    <property type="entry name" value="U_BOX"/>
    <property type="match status" value="1"/>
</dbReference>
<dbReference type="InterPro" id="IPR003613">
    <property type="entry name" value="Ubox_domain"/>
</dbReference>
<organism evidence="10">
    <name type="scientific">Scapholeberis mucronata</name>
    <dbReference type="NCBI Taxonomy" id="202097"/>
    <lineage>
        <taxon>Eukaryota</taxon>
        <taxon>Metazoa</taxon>
        <taxon>Ecdysozoa</taxon>
        <taxon>Arthropoda</taxon>
        <taxon>Crustacea</taxon>
        <taxon>Branchiopoda</taxon>
        <taxon>Diplostraca</taxon>
        <taxon>Cladocera</taxon>
        <taxon>Anomopoda</taxon>
        <taxon>Daphniidae</taxon>
        <taxon>Scapholeberis</taxon>
    </lineage>
</organism>
<evidence type="ECO:0000256" key="6">
    <source>
        <dbReference type="ARBA" id="ARBA00022803"/>
    </source>
</evidence>
<comment type="catalytic activity">
    <reaction evidence="1">
        <text>S-ubiquitinyl-[E2 ubiquitin-conjugating enzyme]-L-cysteine + [acceptor protein]-L-lysine = [E2 ubiquitin-conjugating enzyme]-L-cysteine + N(6)-ubiquitinyl-[acceptor protein]-L-lysine.</text>
        <dbReference type="EC" id="2.3.2.27"/>
    </reaction>
</comment>
<dbReference type="GO" id="GO:0000209">
    <property type="term" value="P:protein polyubiquitination"/>
    <property type="evidence" value="ECO:0007669"/>
    <property type="project" value="TreeGrafter"/>
</dbReference>
<dbReference type="SMART" id="SM00504">
    <property type="entry name" value="Ubox"/>
    <property type="match status" value="1"/>
</dbReference>
<dbReference type="Pfam" id="PF04564">
    <property type="entry name" value="U-box"/>
    <property type="match status" value="1"/>
</dbReference>
<dbReference type="SUPFAM" id="SSF48452">
    <property type="entry name" value="TPR-like"/>
    <property type="match status" value="1"/>
</dbReference>
<dbReference type="InterPro" id="IPR013083">
    <property type="entry name" value="Znf_RING/FYVE/PHD"/>
</dbReference>
<dbReference type="Pfam" id="PF00515">
    <property type="entry name" value="TPR_1"/>
    <property type="match status" value="1"/>
</dbReference>
<dbReference type="EMBL" id="LR024164">
    <property type="protein sequence ID" value="SVE93783.1"/>
    <property type="molecule type" value="mRNA"/>
</dbReference>
<evidence type="ECO:0000313" key="10">
    <source>
        <dbReference type="EMBL" id="SVE93783.1"/>
    </source>
</evidence>
<dbReference type="GO" id="GO:0006515">
    <property type="term" value="P:protein quality control for misfolded or incompletely synthesized proteins"/>
    <property type="evidence" value="ECO:0007669"/>
    <property type="project" value="TreeGrafter"/>
</dbReference>
<keyword evidence="5" id="KW-0833">Ubl conjugation pathway</keyword>
<dbReference type="InterPro" id="IPR045202">
    <property type="entry name" value="CHIP_RING-Ubox"/>
</dbReference>
<evidence type="ECO:0000256" key="2">
    <source>
        <dbReference type="ARBA" id="ARBA00012483"/>
    </source>
</evidence>
<dbReference type="Gene3D" id="3.30.40.10">
    <property type="entry name" value="Zinc/RING finger domain, C3HC4 (zinc finger)"/>
    <property type="match status" value="1"/>
</dbReference>
<accession>A0A4Y7NLT2</accession>
<dbReference type="CDD" id="cd16654">
    <property type="entry name" value="RING-Ubox_CHIP"/>
    <property type="match status" value="1"/>
</dbReference>
<keyword evidence="3" id="KW-0808">Transferase</keyword>
<evidence type="ECO:0000259" key="9">
    <source>
        <dbReference type="PROSITE" id="PS51698"/>
    </source>
</evidence>
<dbReference type="AlphaFoldDB" id="A0A4Y7NLT2"/>
<dbReference type="InterPro" id="IPR019734">
    <property type="entry name" value="TPR_rpt"/>
</dbReference>
<dbReference type="InterPro" id="IPR041312">
    <property type="entry name" value="CHIP_TPR_N"/>
</dbReference>
<evidence type="ECO:0000256" key="3">
    <source>
        <dbReference type="ARBA" id="ARBA00022679"/>
    </source>
</evidence>
<dbReference type="GO" id="GO:0071218">
    <property type="term" value="P:cellular response to misfolded protein"/>
    <property type="evidence" value="ECO:0007669"/>
    <property type="project" value="TreeGrafter"/>
</dbReference>
<evidence type="ECO:0000256" key="5">
    <source>
        <dbReference type="ARBA" id="ARBA00022786"/>
    </source>
</evidence>
<dbReference type="GO" id="GO:0061630">
    <property type="term" value="F:ubiquitin protein ligase activity"/>
    <property type="evidence" value="ECO:0007669"/>
    <property type="project" value="UniProtKB-EC"/>
</dbReference>
<proteinExistence type="evidence at transcript level"/>
<dbReference type="EC" id="2.3.2.27" evidence="2"/>
<evidence type="ECO:0000256" key="8">
    <source>
        <dbReference type="ARBA" id="ARBA00044543"/>
    </source>
</evidence>
<sequence>MMNDREHKDQGNKLFLARKYDEACSCYTKAILKNKRVPQYYTNRALCYIKLGRWDLVAEDCRTALEIDPTWVKGHFFLGQALIEKECYEDAIKHLTRARDLSIDQRMNFGDDITCQIRLAKKNHFMKQEEKRISQEIELQMYLNRLIREDRDRQIEMVSKGKDYSAVENEISNIEVVANGKLRYLSCLEFLLSLNTFQLKKREVPDYLCGKISFELMKDPVITPSGITYDRKDIEEHLQRVGHFDPVTRVNLTKDQLIPNFSMKDVIDSYLAENEWALHY</sequence>
<dbReference type="GO" id="GO:0051087">
    <property type="term" value="F:protein-folding chaperone binding"/>
    <property type="evidence" value="ECO:0007669"/>
    <property type="project" value="TreeGrafter"/>
</dbReference>
<dbReference type="Gene3D" id="1.25.40.10">
    <property type="entry name" value="Tetratricopeptide repeat domain"/>
    <property type="match status" value="1"/>
</dbReference>
<dbReference type="GO" id="GO:0030018">
    <property type="term" value="C:Z disc"/>
    <property type="evidence" value="ECO:0007669"/>
    <property type="project" value="TreeGrafter"/>
</dbReference>
<evidence type="ECO:0000256" key="7">
    <source>
        <dbReference type="ARBA" id="ARBA00044534"/>
    </source>
</evidence>
<dbReference type="InterPro" id="IPR011990">
    <property type="entry name" value="TPR-like_helical_dom_sf"/>
</dbReference>
<dbReference type="PANTHER" id="PTHR46803:SF2">
    <property type="entry name" value="E3 UBIQUITIN-PROTEIN LIGASE CHIP"/>
    <property type="match status" value="1"/>
</dbReference>
<dbReference type="GO" id="GO:0045862">
    <property type="term" value="P:positive regulation of proteolysis"/>
    <property type="evidence" value="ECO:0007669"/>
    <property type="project" value="TreeGrafter"/>
</dbReference>